<protein>
    <recommendedName>
        <fullName evidence="4">Tetratricopeptide repeat protein</fullName>
    </recommendedName>
</protein>
<dbReference type="InterPro" id="IPR011990">
    <property type="entry name" value="TPR-like_helical_dom_sf"/>
</dbReference>
<evidence type="ECO:0008006" key="4">
    <source>
        <dbReference type="Google" id="ProtNLM"/>
    </source>
</evidence>
<keyword evidence="1" id="KW-0732">Signal</keyword>
<dbReference type="SUPFAM" id="SSF48452">
    <property type="entry name" value="TPR-like"/>
    <property type="match status" value="1"/>
</dbReference>
<dbReference type="EMBL" id="JBHRXV010000001">
    <property type="protein sequence ID" value="MFC3710969.1"/>
    <property type="molecule type" value="Genomic_DNA"/>
</dbReference>
<keyword evidence="3" id="KW-1185">Reference proteome</keyword>
<reference evidence="3" key="1">
    <citation type="journal article" date="2019" name="Int. J. Syst. Evol. Microbiol.">
        <title>The Global Catalogue of Microorganisms (GCM) 10K type strain sequencing project: providing services to taxonomists for standard genome sequencing and annotation.</title>
        <authorList>
            <consortium name="The Broad Institute Genomics Platform"/>
            <consortium name="The Broad Institute Genome Sequencing Center for Infectious Disease"/>
            <person name="Wu L."/>
            <person name="Ma J."/>
        </authorList>
    </citation>
    <scope>NUCLEOTIDE SEQUENCE [LARGE SCALE GENOMIC DNA]</scope>
    <source>
        <strain evidence="3">KCTC 42644</strain>
    </source>
</reference>
<evidence type="ECO:0000313" key="2">
    <source>
        <dbReference type="EMBL" id="MFC3710969.1"/>
    </source>
</evidence>
<organism evidence="2 3">
    <name type="scientific">Sphingoaurantiacus capsulatus</name>
    <dbReference type="NCBI Taxonomy" id="1771310"/>
    <lineage>
        <taxon>Bacteria</taxon>
        <taxon>Pseudomonadati</taxon>
        <taxon>Pseudomonadota</taxon>
        <taxon>Alphaproteobacteria</taxon>
        <taxon>Sphingomonadales</taxon>
        <taxon>Sphingosinicellaceae</taxon>
        <taxon>Sphingoaurantiacus</taxon>
    </lineage>
</organism>
<gene>
    <name evidence="2" type="ORF">ACFOMD_00180</name>
</gene>
<dbReference type="RefSeq" id="WP_380854986.1">
    <property type="nucleotide sequence ID" value="NZ_JBHRXV010000001.1"/>
</dbReference>
<dbReference type="Proteomes" id="UP001595615">
    <property type="component" value="Unassembled WGS sequence"/>
</dbReference>
<evidence type="ECO:0000313" key="3">
    <source>
        <dbReference type="Proteomes" id="UP001595615"/>
    </source>
</evidence>
<feature type="signal peptide" evidence="1">
    <location>
        <begin position="1"/>
        <end position="18"/>
    </location>
</feature>
<evidence type="ECO:0000256" key="1">
    <source>
        <dbReference type="SAM" id="SignalP"/>
    </source>
</evidence>
<dbReference type="Gene3D" id="1.25.40.10">
    <property type="entry name" value="Tetratricopeptide repeat domain"/>
    <property type="match status" value="1"/>
</dbReference>
<name>A0ABV7X8J5_9SPHN</name>
<feature type="chain" id="PRO_5045101802" description="Tetratricopeptide repeat protein" evidence="1">
    <location>
        <begin position="19"/>
        <end position="320"/>
    </location>
</feature>
<comment type="caution">
    <text evidence="2">The sequence shown here is derived from an EMBL/GenBank/DDBJ whole genome shotgun (WGS) entry which is preliminary data.</text>
</comment>
<proteinExistence type="predicted"/>
<sequence>MKTFVFALLLATAAPVAAAEIPASTVKAGYCDKTLIGTPLRLPEFSAATQKRLDQDLEAARATLRIAPDRPESHFWVARRLSYLGRFCESVDVLTAAIAQFPQAYELRRYRARKLARSRQFESALADYREGLRLMEGKPDYFEPDGLPNRIGLTIGTYRGNMIYYHAQTSFAVGDYRTMLAGLQTAFDMTWPFAKNDMVPPIAYWKYLAHRKLGEHDKARAVINAVPDKIDLIENHAYHKATMVMNGRFPLAEAAKSKDPNIKFAAAMEYRFAGKEAEAKRLLREVVVENAQGHWPAEVELVSPDRRVPQAPPLPGTSNP</sequence>
<accession>A0ABV7X8J5</accession>